<accession>A0A4Y7SYZ9</accession>
<protein>
    <submittedName>
        <fullName evidence="4">Alpha/beta-hydrolase</fullName>
    </submittedName>
</protein>
<dbReference type="Proteomes" id="UP000298030">
    <property type="component" value="Unassembled WGS sequence"/>
</dbReference>
<sequence length="316" mass="35365">MSVAWSRGLSRRIVPNARRFSRVHGQEQTTVPLAFTPLGHGTGSPLVVLHGLFGCKRNWKTLTKALHRSLPNTPIYTLDLRNHGSSPHARPHTYQAMAVDVQSFITEKGLQNVSLIGHSMGAKVAMTVALNLAKARKSDLLSRLVVVDMAPAKLLIDAKMRNYVPIMQNMNSMPAGMIKSLVDAERFLMAFEEDPVVRQFLLTNLVLPSHSRATAPHHDKAKFALPLDILKPAIDALEEFPYDHTSDRGHPIWAGPTRVIAGRNSEYRVFEQEEALKAFFPNHDMHVLDTGHWVQAEKPNEFLKLVVDFLKPETGR</sequence>
<evidence type="ECO:0000313" key="4">
    <source>
        <dbReference type="EMBL" id="TEB27085.1"/>
    </source>
</evidence>
<proteinExistence type="inferred from homology"/>
<dbReference type="EMBL" id="QPFP01000043">
    <property type="protein sequence ID" value="TEB27085.1"/>
    <property type="molecule type" value="Genomic_DNA"/>
</dbReference>
<gene>
    <name evidence="4" type="ORF">FA13DRAFT_1756140</name>
</gene>
<keyword evidence="2 4" id="KW-0378">Hydrolase</keyword>
<dbReference type="PANTHER" id="PTHR46118:SF4">
    <property type="entry name" value="PROTEIN ABHD11"/>
    <property type="match status" value="1"/>
</dbReference>
<keyword evidence="5" id="KW-1185">Reference proteome</keyword>
<dbReference type="InterPro" id="IPR029058">
    <property type="entry name" value="AB_hydrolase_fold"/>
</dbReference>
<feature type="domain" description="AB hydrolase-1" evidence="3">
    <location>
        <begin position="46"/>
        <end position="303"/>
    </location>
</feature>
<dbReference type="Pfam" id="PF12697">
    <property type="entry name" value="Abhydrolase_6"/>
    <property type="match status" value="1"/>
</dbReference>
<comment type="caution">
    <text evidence="4">The sequence shown here is derived from an EMBL/GenBank/DDBJ whole genome shotgun (WGS) entry which is preliminary data.</text>
</comment>
<organism evidence="4 5">
    <name type="scientific">Coprinellus micaceus</name>
    <name type="common">Glistening ink-cap mushroom</name>
    <name type="synonym">Coprinus micaceus</name>
    <dbReference type="NCBI Taxonomy" id="71717"/>
    <lineage>
        <taxon>Eukaryota</taxon>
        <taxon>Fungi</taxon>
        <taxon>Dikarya</taxon>
        <taxon>Basidiomycota</taxon>
        <taxon>Agaricomycotina</taxon>
        <taxon>Agaricomycetes</taxon>
        <taxon>Agaricomycetidae</taxon>
        <taxon>Agaricales</taxon>
        <taxon>Agaricineae</taxon>
        <taxon>Psathyrellaceae</taxon>
        <taxon>Coprinellus</taxon>
    </lineage>
</organism>
<dbReference type="OrthoDB" id="8119704at2759"/>
<evidence type="ECO:0000259" key="3">
    <source>
        <dbReference type="Pfam" id="PF12697"/>
    </source>
</evidence>
<dbReference type="InterPro" id="IPR000073">
    <property type="entry name" value="AB_hydrolase_1"/>
</dbReference>
<name>A0A4Y7SYZ9_COPMI</name>
<dbReference type="STRING" id="71717.A0A4Y7SYZ9"/>
<evidence type="ECO:0000256" key="2">
    <source>
        <dbReference type="ARBA" id="ARBA00022801"/>
    </source>
</evidence>
<dbReference type="PANTHER" id="PTHR46118">
    <property type="entry name" value="PROTEIN ABHD11"/>
    <property type="match status" value="1"/>
</dbReference>
<dbReference type="GO" id="GO:0005739">
    <property type="term" value="C:mitochondrion"/>
    <property type="evidence" value="ECO:0007669"/>
    <property type="project" value="TreeGrafter"/>
</dbReference>
<dbReference type="Gene3D" id="3.40.50.1820">
    <property type="entry name" value="alpha/beta hydrolase"/>
    <property type="match status" value="1"/>
</dbReference>
<dbReference type="SUPFAM" id="SSF53474">
    <property type="entry name" value="alpha/beta-Hydrolases"/>
    <property type="match status" value="1"/>
</dbReference>
<evidence type="ECO:0000313" key="5">
    <source>
        <dbReference type="Proteomes" id="UP000298030"/>
    </source>
</evidence>
<dbReference type="GO" id="GO:0052689">
    <property type="term" value="F:carboxylic ester hydrolase activity"/>
    <property type="evidence" value="ECO:0007669"/>
    <property type="project" value="TreeGrafter"/>
</dbReference>
<dbReference type="AlphaFoldDB" id="A0A4Y7SYZ9"/>
<reference evidence="4 5" key="1">
    <citation type="journal article" date="2019" name="Nat. Ecol. Evol.">
        <title>Megaphylogeny resolves global patterns of mushroom evolution.</title>
        <authorList>
            <person name="Varga T."/>
            <person name="Krizsan K."/>
            <person name="Foldi C."/>
            <person name="Dima B."/>
            <person name="Sanchez-Garcia M."/>
            <person name="Sanchez-Ramirez S."/>
            <person name="Szollosi G.J."/>
            <person name="Szarkandi J.G."/>
            <person name="Papp V."/>
            <person name="Albert L."/>
            <person name="Andreopoulos W."/>
            <person name="Angelini C."/>
            <person name="Antonin V."/>
            <person name="Barry K.W."/>
            <person name="Bougher N.L."/>
            <person name="Buchanan P."/>
            <person name="Buyck B."/>
            <person name="Bense V."/>
            <person name="Catcheside P."/>
            <person name="Chovatia M."/>
            <person name="Cooper J."/>
            <person name="Damon W."/>
            <person name="Desjardin D."/>
            <person name="Finy P."/>
            <person name="Geml J."/>
            <person name="Haridas S."/>
            <person name="Hughes K."/>
            <person name="Justo A."/>
            <person name="Karasinski D."/>
            <person name="Kautmanova I."/>
            <person name="Kiss B."/>
            <person name="Kocsube S."/>
            <person name="Kotiranta H."/>
            <person name="LaButti K.M."/>
            <person name="Lechner B.E."/>
            <person name="Liimatainen K."/>
            <person name="Lipzen A."/>
            <person name="Lukacs Z."/>
            <person name="Mihaltcheva S."/>
            <person name="Morgado L.N."/>
            <person name="Niskanen T."/>
            <person name="Noordeloos M.E."/>
            <person name="Ohm R.A."/>
            <person name="Ortiz-Santana B."/>
            <person name="Ovrebo C."/>
            <person name="Racz N."/>
            <person name="Riley R."/>
            <person name="Savchenko A."/>
            <person name="Shiryaev A."/>
            <person name="Soop K."/>
            <person name="Spirin V."/>
            <person name="Szebenyi C."/>
            <person name="Tomsovsky M."/>
            <person name="Tulloss R.E."/>
            <person name="Uehling J."/>
            <person name="Grigoriev I.V."/>
            <person name="Vagvolgyi C."/>
            <person name="Papp T."/>
            <person name="Martin F.M."/>
            <person name="Miettinen O."/>
            <person name="Hibbett D.S."/>
            <person name="Nagy L.G."/>
        </authorList>
    </citation>
    <scope>NUCLEOTIDE SEQUENCE [LARGE SCALE GENOMIC DNA]</scope>
    <source>
        <strain evidence="4 5">FP101781</strain>
    </source>
</reference>
<comment type="similarity">
    <text evidence="1">Belongs to the AB hydrolase superfamily.</text>
</comment>
<evidence type="ECO:0000256" key="1">
    <source>
        <dbReference type="ARBA" id="ARBA00008645"/>
    </source>
</evidence>